<feature type="signal peptide" evidence="1">
    <location>
        <begin position="1"/>
        <end position="19"/>
    </location>
</feature>
<protein>
    <submittedName>
        <fullName evidence="4">Secreted protein</fullName>
    </submittedName>
</protein>
<proteinExistence type="predicted"/>
<evidence type="ECO:0000313" key="4">
    <source>
        <dbReference type="WBParaSite" id="HPLM_0001800501-mRNA-1"/>
    </source>
</evidence>
<dbReference type="WBParaSite" id="HPLM_0001800501-mRNA-1">
    <property type="protein sequence ID" value="HPLM_0001800501-mRNA-1"/>
    <property type="gene ID" value="HPLM_0001800501"/>
</dbReference>
<dbReference type="AlphaFoldDB" id="A0A0N4X129"/>
<evidence type="ECO:0000313" key="2">
    <source>
        <dbReference type="EMBL" id="VDO68220.1"/>
    </source>
</evidence>
<evidence type="ECO:0000256" key="1">
    <source>
        <dbReference type="SAM" id="SignalP"/>
    </source>
</evidence>
<dbReference type="Proteomes" id="UP000268014">
    <property type="component" value="Unassembled WGS sequence"/>
</dbReference>
<organism evidence="4">
    <name type="scientific">Haemonchus placei</name>
    <name type="common">Barber's pole worm</name>
    <dbReference type="NCBI Taxonomy" id="6290"/>
    <lineage>
        <taxon>Eukaryota</taxon>
        <taxon>Metazoa</taxon>
        <taxon>Ecdysozoa</taxon>
        <taxon>Nematoda</taxon>
        <taxon>Chromadorea</taxon>
        <taxon>Rhabditida</taxon>
        <taxon>Rhabditina</taxon>
        <taxon>Rhabditomorpha</taxon>
        <taxon>Strongyloidea</taxon>
        <taxon>Trichostrongylidae</taxon>
        <taxon>Haemonchus</taxon>
    </lineage>
</organism>
<sequence>MFQTILIITLMLLVDDIHGDELPTLPSEMSESSAQAARPRRLTATSPLPFVRQIGKPLLRAKRVITPIPEGVVRSIV</sequence>
<feature type="chain" id="PRO_5043124330" evidence="1">
    <location>
        <begin position="20"/>
        <end position="77"/>
    </location>
</feature>
<dbReference type="OrthoDB" id="5781984at2759"/>
<keyword evidence="3" id="KW-1185">Reference proteome</keyword>
<accession>A0A0N4X129</accession>
<reference evidence="4" key="1">
    <citation type="submission" date="2017-02" db="UniProtKB">
        <authorList>
            <consortium name="WormBaseParasite"/>
        </authorList>
    </citation>
    <scope>IDENTIFICATION</scope>
</reference>
<name>A0A0N4X129_HAEPC</name>
<keyword evidence="1" id="KW-0732">Signal</keyword>
<gene>
    <name evidence="2" type="ORF">HPLM_LOCUS17997</name>
</gene>
<reference evidence="2 3" key="2">
    <citation type="submission" date="2018-11" db="EMBL/GenBank/DDBJ databases">
        <authorList>
            <consortium name="Pathogen Informatics"/>
        </authorList>
    </citation>
    <scope>NUCLEOTIDE SEQUENCE [LARGE SCALE GENOMIC DNA]</scope>
    <source>
        <strain evidence="2 3">MHpl1</strain>
    </source>
</reference>
<dbReference type="OMA" id="SEMHEAQ"/>
<dbReference type="EMBL" id="UZAF01020273">
    <property type="protein sequence ID" value="VDO68220.1"/>
    <property type="molecule type" value="Genomic_DNA"/>
</dbReference>
<evidence type="ECO:0000313" key="3">
    <source>
        <dbReference type="Proteomes" id="UP000268014"/>
    </source>
</evidence>